<dbReference type="SUPFAM" id="SSF48208">
    <property type="entry name" value="Six-hairpin glycosidases"/>
    <property type="match status" value="1"/>
</dbReference>
<dbReference type="EC" id="3.2.1.40" evidence="2"/>
<dbReference type="InterPro" id="IPR035398">
    <property type="entry name" value="Bac_rhamnosid_C"/>
</dbReference>
<evidence type="ECO:0000256" key="1">
    <source>
        <dbReference type="ARBA" id="ARBA00001445"/>
    </source>
</evidence>
<dbReference type="InterPro" id="IPR012341">
    <property type="entry name" value="6hp_glycosidase-like_sf"/>
</dbReference>
<feature type="domain" description="Bacterial alpha-L-rhamnosidase N-terminal" evidence="5">
    <location>
        <begin position="181"/>
        <end position="360"/>
    </location>
</feature>
<dbReference type="Proteomes" id="UP001597557">
    <property type="component" value="Unassembled WGS sequence"/>
</dbReference>
<feature type="domain" description="Alpha-L-rhamnosidase C-terminal" evidence="7">
    <location>
        <begin position="802"/>
        <end position="876"/>
    </location>
</feature>
<dbReference type="InterPro" id="IPR013737">
    <property type="entry name" value="Bac_rhamnosid_N"/>
</dbReference>
<dbReference type="Gene3D" id="1.50.10.10">
    <property type="match status" value="1"/>
</dbReference>
<gene>
    <name evidence="8" type="ORF">ACFS5N_03140</name>
</gene>
<accession>A0ABW5Y805</accession>
<proteinExistence type="predicted"/>
<evidence type="ECO:0000256" key="3">
    <source>
        <dbReference type="ARBA" id="ARBA00022801"/>
    </source>
</evidence>
<dbReference type="Pfam" id="PF25788">
    <property type="entry name" value="Ig_Rha78A_N"/>
    <property type="match status" value="1"/>
</dbReference>
<dbReference type="InterPro" id="IPR016007">
    <property type="entry name" value="Alpha_rhamnosid"/>
</dbReference>
<dbReference type="Pfam" id="PF05592">
    <property type="entry name" value="Bac_rhamnosid"/>
    <property type="match status" value="1"/>
</dbReference>
<evidence type="ECO:0000256" key="2">
    <source>
        <dbReference type="ARBA" id="ARBA00012652"/>
    </source>
</evidence>
<evidence type="ECO:0000313" key="8">
    <source>
        <dbReference type="EMBL" id="MFD2871448.1"/>
    </source>
</evidence>
<organism evidence="8 9">
    <name type="scientific">Mucilaginibacter ximonensis</name>
    <dbReference type="NCBI Taxonomy" id="538021"/>
    <lineage>
        <taxon>Bacteria</taxon>
        <taxon>Pseudomonadati</taxon>
        <taxon>Bacteroidota</taxon>
        <taxon>Sphingobacteriia</taxon>
        <taxon>Sphingobacteriales</taxon>
        <taxon>Sphingobacteriaceae</taxon>
        <taxon>Mucilaginibacter</taxon>
    </lineage>
</organism>
<dbReference type="Pfam" id="PF17389">
    <property type="entry name" value="Bac_rhamnosid6H"/>
    <property type="match status" value="1"/>
</dbReference>
<dbReference type="RefSeq" id="WP_377182137.1">
    <property type="nucleotide sequence ID" value="NZ_JBHUPD010000001.1"/>
</dbReference>
<sequence>MMFLKNSGIIGVCLFLMITGTVKTDAKAFTTDVKIQNLKCAYLSNPIAIDERYPVLSWQLTSSQLAKSQTAYHVLVASSRALLAQNKGDYWNSGRVASANSTQVVYKGEALASRQRVYWKVMIWDEKNQPSAWSATGSWQMGLLAATDWKARWIGETVDQAANKAVTYPAPYFRKEFVSQKKILKATAYVSGLGFYELYINGKKIGTQVLAPAITNYDVRPLKKLLYPYDDQSTQRVLYNTFDVTQNIAPNKNAIGIVLGNGWYNQRDRTVEGTMWYDTPKLIFQLEIAYTDGSKQIITSDKSWKTTTGPLLHDGIFSGETYDAWLNLANWNQRGYNDAAWQPAITVRPPTGGLHPQTAPFDKVLRILKPNFDGRINDSVYQYHINETVAGWAAIKVKGAAGSRVKIRYISEEGNDYGQFDTYILKGGSTESWEPKFTWHAFRRMEIISKDVQLDAGSVVVKDVHTDVDHNGTFECSNPLFNKINEAYLRTLRANLHGSLSSDCPHRERLGYTGDGQVAMESALLSFELPQFYRKWFDDMGDARNHKTGFVTHTAPFAGGGGGPAWGSAYVIMPWLYYTYYGDAGILAQHYTGMKQWVSYLQTRTDDRGLITHEEPKGWCLGDWCTPDRIQLPEPLVNTAYFYNVTTTMAKVAARLGKTADRKQFETLAQQIKTDFNQAYYHADKNTYWEGRQGADVLALAFDLVPDNDREAVFNSLLDHLAKLNYHFDTGILGTPLLLKVLSANNRDDIAFKIMNQKDSPGFGYLLDSKNSTLWEQWDGGGSHTHPMFGSVVQWFYSALGGIKPEAAGMQHFTIAPKPVGDVSYCKASYNSLFGKIRSEWKKATNGDLDVLIEIPANTSASFVLPDGENVIKDDKGKSIATTKINGQYVAQFKSGIYRFQVL</sequence>
<reference evidence="9" key="1">
    <citation type="journal article" date="2019" name="Int. J. Syst. Evol. Microbiol.">
        <title>The Global Catalogue of Microorganisms (GCM) 10K type strain sequencing project: providing services to taxonomists for standard genome sequencing and annotation.</title>
        <authorList>
            <consortium name="The Broad Institute Genomics Platform"/>
            <consortium name="The Broad Institute Genome Sequencing Center for Infectious Disease"/>
            <person name="Wu L."/>
            <person name="Ma J."/>
        </authorList>
    </citation>
    <scope>NUCLEOTIDE SEQUENCE [LARGE SCALE GENOMIC DNA]</scope>
    <source>
        <strain evidence="9">KCTC 22437</strain>
    </source>
</reference>
<dbReference type="InterPro" id="IPR008928">
    <property type="entry name" value="6-hairpin_glycosidase_sf"/>
</dbReference>
<evidence type="ECO:0000259" key="7">
    <source>
        <dbReference type="Pfam" id="PF17390"/>
    </source>
</evidence>
<dbReference type="InterPro" id="IPR008902">
    <property type="entry name" value="Rhamnosid_concanavalin"/>
</dbReference>
<dbReference type="Gene3D" id="2.60.40.10">
    <property type="entry name" value="Immunoglobulins"/>
    <property type="match status" value="1"/>
</dbReference>
<evidence type="ECO:0000259" key="5">
    <source>
        <dbReference type="Pfam" id="PF08531"/>
    </source>
</evidence>
<keyword evidence="3 8" id="KW-0378">Hydrolase</keyword>
<comment type="caution">
    <text evidence="8">The sequence shown here is derived from an EMBL/GenBank/DDBJ whole genome shotgun (WGS) entry which is preliminary data.</text>
</comment>
<dbReference type="InterPro" id="IPR035396">
    <property type="entry name" value="Bac_rhamnosid6H"/>
</dbReference>
<feature type="domain" description="Alpha-L-rhamnosidase concanavalin-like" evidence="4">
    <location>
        <begin position="377"/>
        <end position="450"/>
    </location>
</feature>
<dbReference type="InterPro" id="IPR013783">
    <property type="entry name" value="Ig-like_fold"/>
</dbReference>
<protein>
    <recommendedName>
        <fullName evidence="2">alpha-L-rhamnosidase</fullName>
        <ecNumber evidence="2">3.2.1.40</ecNumber>
    </recommendedName>
</protein>
<name>A0ABW5Y805_9SPHI</name>
<evidence type="ECO:0000259" key="6">
    <source>
        <dbReference type="Pfam" id="PF17389"/>
    </source>
</evidence>
<feature type="domain" description="Alpha-L-rhamnosidase six-hairpin glycosidase" evidence="6">
    <location>
        <begin position="470"/>
        <end position="799"/>
    </location>
</feature>
<dbReference type="Pfam" id="PF17390">
    <property type="entry name" value="Bac_rhamnosid_C"/>
    <property type="match status" value="1"/>
</dbReference>
<dbReference type="PANTHER" id="PTHR33307:SF6">
    <property type="entry name" value="ALPHA-RHAMNOSIDASE (EUROFUNG)-RELATED"/>
    <property type="match status" value="1"/>
</dbReference>
<comment type="catalytic activity">
    <reaction evidence="1">
        <text>Hydrolysis of terminal non-reducing alpha-L-rhamnose residues in alpha-L-rhamnosides.</text>
        <dbReference type="EC" id="3.2.1.40"/>
    </reaction>
</comment>
<dbReference type="Pfam" id="PF08531">
    <property type="entry name" value="Bac_rhamnosid_N"/>
    <property type="match status" value="1"/>
</dbReference>
<dbReference type="PANTHER" id="PTHR33307">
    <property type="entry name" value="ALPHA-RHAMNOSIDASE (EUROFUNG)"/>
    <property type="match status" value="1"/>
</dbReference>
<dbReference type="Gene3D" id="2.60.420.10">
    <property type="entry name" value="Maltose phosphorylase, domain 3"/>
    <property type="match status" value="1"/>
</dbReference>
<dbReference type="GO" id="GO:0016787">
    <property type="term" value="F:hydrolase activity"/>
    <property type="evidence" value="ECO:0007669"/>
    <property type="project" value="UniProtKB-KW"/>
</dbReference>
<evidence type="ECO:0000259" key="4">
    <source>
        <dbReference type="Pfam" id="PF05592"/>
    </source>
</evidence>
<evidence type="ECO:0000313" key="9">
    <source>
        <dbReference type="Proteomes" id="UP001597557"/>
    </source>
</evidence>
<dbReference type="PIRSF" id="PIRSF010631">
    <property type="entry name" value="A-rhamnsds"/>
    <property type="match status" value="1"/>
</dbReference>
<keyword evidence="9" id="KW-1185">Reference proteome</keyword>
<dbReference type="EMBL" id="JBHUPD010000001">
    <property type="protein sequence ID" value="MFD2871448.1"/>
    <property type="molecule type" value="Genomic_DNA"/>
</dbReference>
<dbReference type="Gene3D" id="2.60.120.260">
    <property type="entry name" value="Galactose-binding domain-like"/>
    <property type="match status" value="2"/>
</dbReference>